<evidence type="ECO:0000313" key="3">
    <source>
        <dbReference type="Proteomes" id="UP000663854"/>
    </source>
</evidence>
<gene>
    <name evidence="2" type="ORF">JXQ802_LOCUS26732</name>
    <name evidence="1" type="ORF">PYM288_LOCUS17974</name>
</gene>
<reference evidence="1" key="1">
    <citation type="submission" date="2021-02" db="EMBL/GenBank/DDBJ databases">
        <authorList>
            <person name="Nowell W R."/>
        </authorList>
    </citation>
    <scope>NUCLEOTIDE SEQUENCE</scope>
</reference>
<evidence type="ECO:0000313" key="1">
    <source>
        <dbReference type="EMBL" id="CAF1067427.1"/>
    </source>
</evidence>
<comment type="caution">
    <text evidence="1">The sequence shown here is derived from an EMBL/GenBank/DDBJ whole genome shotgun (WGS) entry which is preliminary data.</text>
</comment>
<accession>A0A814LQR0</accession>
<organism evidence="1 3">
    <name type="scientific">Rotaria sordida</name>
    <dbReference type="NCBI Taxonomy" id="392033"/>
    <lineage>
        <taxon>Eukaryota</taxon>
        <taxon>Metazoa</taxon>
        <taxon>Spiralia</taxon>
        <taxon>Gnathifera</taxon>
        <taxon>Rotifera</taxon>
        <taxon>Eurotatoria</taxon>
        <taxon>Bdelloidea</taxon>
        <taxon>Philodinida</taxon>
        <taxon>Philodinidae</taxon>
        <taxon>Rotaria</taxon>
    </lineage>
</organism>
<dbReference type="Proteomes" id="UP000663870">
    <property type="component" value="Unassembled WGS sequence"/>
</dbReference>
<dbReference type="Proteomes" id="UP000663854">
    <property type="component" value="Unassembled WGS sequence"/>
</dbReference>
<evidence type="ECO:0000313" key="4">
    <source>
        <dbReference type="Proteomes" id="UP000663870"/>
    </source>
</evidence>
<keyword evidence="4" id="KW-1185">Reference proteome</keyword>
<dbReference type="EMBL" id="CAJNOL010000945">
    <property type="protein sequence ID" value="CAF1246289.1"/>
    <property type="molecule type" value="Genomic_DNA"/>
</dbReference>
<name>A0A814LQR0_9BILA</name>
<sequence>MSVSSASSTSYSSFNKTFVLKNANLSIIELISGQQAIEELQKTDDYIANFSPFDLESRLNLSSPTIQDYFKFIAKQILAWDEETSQVMASCIAFINTTCSEQLNLLTYPPQICVVLTNGKDENNAAYCRNENVIIIPLRIVLGGHMCKIFVHELFHIWSKWHTNLTIRDELYTSIGYYKIPVKKSIELPASLQEIKMTNPDAPCVLKYYIELAKSGDKSGKIYKCTPILHASRPFDTQFSTNFFDYLEATTLILDDATYEPLEPLRYLSYAEASNFFHQIGDNTAYIIHPEEILADNFALWMMEKDQSATLKSPTVVLRMADIISAAVKDRNESRSNE</sequence>
<evidence type="ECO:0000313" key="2">
    <source>
        <dbReference type="EMBL" id="CAF1246289.1"/>
    </source>
</evidence>
<dbReference type="EMBL" id="CAJNOH010000529">
    <property type="protein sequence ID" value="CAF1067427.1"/>
    <property type="molecule type" value="Genomic_DNA"/>
</dbReference>
<dbReference type="AlphaFoldDB" id="A0A814LQR0"/>
<proteinExistence type="predicted"/>
<protein>
    <submittedName>
        <fullName evidence="1">Uncharacterized protein</fullName>
    </submittedName>
</protein>